<comment type="caution">
    <text evidence="1">The sequence shown here is derived from an EMBL/GenBank/DDBJ whole genome shotgun (WGS) entry which is preliminary data.</text>
</comment>
<dbReference type="EMBL" id="JBAKAX010000259">
    <property type="protein sequence ID" value="MEL0606591.1"/>
    <property type="molecule type" value="Genomic_DNA"/>
</dbReference>
<feature type="non-terminal residue" evidence="1">
    <location>
        <position position="1"/>
    </location>
</feature>
<gene>
    <name evidence="1" type="ORF">V6250_20915</name>
</gene>
<organism evidence="1 2">
    <name type="scientific">Pseudoalteromonas undina</name>
    <dbReference type="NCBI Taxonomy" id="43660"/>
    <lineage>
        <taxon>Bacteria</taxon>
        <taxon>Pseudomonadati</taxon>
        <taxon>Pseudomonadota</taxon>
        <taxon>Gammaproteobacteria</taxon>
        <taxon>Alteromonadales</taxon>
        <taxon>Pseudoalteromonadaceae</taxon>
        <taxon>Pseudoalteromonas</taxon>
    </lineage>
</organism>
<sequence>ENSAPEVLQLFTIGLDELNLDGSGTLDAHGSSIATYGQAQIQGFASVFTGRTFAGSESFIRVSRDYINPMQA</sequence>
<protein>
    <submittedName>
        <fullName evidence="1">DUF1800 family protein</fullName>
    </submittedName>
</protein>
<reference evidence="1" key="1">
    <citation type="submission" date="2024-02" db="EMBL/GenBank/DDBJ databases">
        <title>Bacteria isolated from the canopy kelp, Nereocystis luetkeana.</title>
        <authorList>
            <person name="Pfister C.A."/>
            <person name="Younker I.T."/>
            <person name="Light S.H."/>
        </authorList>
    </citation>
    <scope>NUCLEOTIDE SEQUENCE</scope>
    <source>
        <strain evidence="1">TN.2.01</strain>
    </source>
</reference>
<feature type="non-terminal residue" evidence="1">
    <location>
        <position position="72"/>
    </location>
</feature>
<proteinExistence type="predicted"/>
<evidence type="ECO:0000313" key="2">
    <source>
        <dbReference type="Proteomes" id="UP001374952"/>
    </source>
</evidence>
<keyword evidence="2" id="KW-1185">Reference proteome</keyword>
<dbReference type="Proteomes" id="UP001374952">
    <property type="component" value="Unassembled WGS sequence"/>
</dbReference>
<accession>A0ACC6R9V6</accession>
<evidence type="ECO:0000313" key="1">
    <source>
        <dbReference type="EMBL" id="MEL0606591.1"/>
    </source>
</evidence>
<name>A0ACC6R9V6_9GAMM</name>